<name>A0A9X4MUR8_STRSU</name>
<dbReference type="InterPro" id="IPR005240">
    <property type="entry name" value="DUF389"/>
</dbReference>
<feature type="transmembrane region" description="Helical" evidence="1">
    <location>
        <begin position="20"/>
        <end position="39"/>
    </location>
</feature>
<reference evidence="2" key="1">
    <citation type="submission" date="2022-07" db="EMBL/GenBank/DDBJ databases">
        <title>Whole Genome Sequencing of Streptococcus suis.</title>
        <authorList>
            <person name="Dai X."/>
            <person name="Huang J."/>
            <person name="Wang L."/>
        </authorList>
    </citation>
    <scope>NUCLEOTIDE SEQUENCE</scope>
    <source>
        <strain evidence="2">SFB2</strain>
    </source>
</reference>
<protein>
    <submittedName>
        <fullName evidence="2">DUF389 domain-containing protein</fullName>
    </submittedName>
</protein>
<accession>A0A9X4MUR8</accession>
<feature type="transmembrane region" description="Helical" evidence="1">
    <location>
        <begin position="45"/>
        <end position="70"/>
    </location>
</feature>
<evidence type="ECO:0000313" key="3">
    <source>
        <dbReference type="Proteomes" id="UP001152879"/>
    </source>
</evidence>
<dbReference type="EMBL" id="JANFML010000046">
    <property type="protein sequence ID" value="MDG4513139.1"/>
    <property type="molecule type" value="Genomic_DNA"/>
</dbReference>
<evidence type="ECO:0000313" key="2">
    <source>
        <dbReference type="EMBL" id="MDG4513139.1"/>
    </source>
</evidence>
<organism evidence="2 3">
    <name type="scientific">Streptococcus suis</name>
    <dbReference type="NCBI Taxonomy" id="1307"/>
    <lineage>
        <taxon>Bacteria</taxon>
        <taxon>Bacillati</taxon>
        <taxon>Bacillota</taxon>
        <taxon>Bacilli</taxon>
        <taxon>Lactobacillales</taxon>
        <taxon>Streptococcaceae</taxon>
        <taxon>Streptococcus</taxon>
    </lineage>
</organism>
<feature type="non-terminal residue" evidence="2">
    <location>
        <position position="155"/>
    </location>
</feature>
<keyword evidence="1" id="KW-1133">Transmembrane helix</keyword>
<dbReference type="Proteomes" id="UP001152879">
    <property type="component" value="Unassembled WGS sequence"/>
</dbReference>
<keyword evidence="1" id="KW-0472">Membrane</keyword>
<dbReference type="AlphaFoldDB" id="A0A9X4MUR8"/>
<feature type="transmembrane region" description="Helical" evidence="1">
    <location>
        <begin position="116"/>
        <end position="133"/>
    </location>
</feature>
<evidence type="ECO:0000256" key="1">
    <source>
        <dbReference type="SAM" id="Phobius"/>
    </source>
</evidence>
<comment type="caution">
    <text evidence="2">The sequence shown here is derived from an EMBL/GenBank/DDBJ whole genome shotgun (WGS) entry which is preliminary data.</text>
</comment>
<feature type="transmembrane region" description="Helical" evidence="1">
    <location>
        <begin position="82"/>
        <end position="104"/>
    </location>
</feature>
<dbReference type="PANTHER" id="PTHR20992">
    <property type="entry name" value="AT15442P-RELATED"/>
    <property type="match status" value="1"/>
</dbReference>
<proteinExistence type="predicted"/>
<dbReference type="Pfam" id="PF04087">
    <property type="entry name" value="DUF389"/>
    <property type="match status" value="1"/>
</dbReference>
<dbReference type="PANTHER" id="PTHR20992:SF9">
    <property type="entry name" value="AT15442P-RELATED"/>
    <property type="match status" value="1"/>
</dbReference>
<gene>
    <name evidence="2" type="ORF">NOL15_09980</name>
</gene>
<sequence length="155" mass="16677">MTGNYSTREYREKLYDDLHVRLSDTVILMCAIFIASIGLNMNSTAVIVGAMLISPLMTPIVGLGFGLAIFDTRLIKQSLEVLFTEVLVSLLVSTLYFWISPLSYASSELIARTSPTIWDVVIAIAGGIAGVIGSRKKEANNIVPGVAIATALMPP</sequence>
<keyword evidence="1" id="KW-0812">Transmembrane</keyword>